<protein>
    <submittedName>
        <fullName evidence="2">Uncharacterized protein</fullName>
    </submittedName>
</protein>
<keyword evidence="3" id="KW-1185">Reference proteome</keyword>
<sequence length="451" mass="49956">MLEDLEDVPEVPPSPRQFFVNLYALSDVEQAIPQSEPQFGEYFPLDAGAPVEQLPMPEQISVHLFSLSDVSRLEDARNYGLQWAGESSHYVEEIEEQSPLPEKMVISLYPLPDIKQQPIERDSSDAGSEISPYPQKHLIELHSISISNSLHPHNSHSALPHSQGIQENTLSPARISVDLHPLLALEQSLPTHTADTAARKDQSVATRDVHPLSRSVGLFTSQGTTMPEESFPPIPTTSQATESSTTLRHEDPEEMASSSSGTEVHAKSMEGTTHELNLGQDRKREATNTSESHEAVQEKRLEPQVVPSQEALVTNFQKSTSSKQAERPHDPKALALLNTSKSLLLDDDTTQSIKQRLMQMENDFLDSQLDYHRELEKHLVPPVPGSERVPPQSHLKTKSGKVAVLEWVIARYSARGDQNQTLHQALLSSLGLEFEPSSSILQSGDSAKLET</sequence>
<evidence type="ECO:0000256" key="1">
    <source>
        <dbReference type="SAM" id="MobiDB-lite"/>
    </source>
</evidence>
<feature type="region of interest" description="Disordered" evidence="1">
    <location>
        <begin position="219"/>
        <end position="309"/>
    </location>
</feature>
<dbReference type="EMBL" id="MU157873">
    <property type="protein sequence ID" value="KAF9526305.1"/>
    <property type="molecule type" value="Genomic_DNA"/>
</dbReference>
<reference evidence="2" key="1">
    <citation type="submission" date="2020-11" db="EMBL/GenBank/DDBJ databases">
        <authorList>
            <consortium name="DOE Joint Genome Institute"/>
            <person name="Ahrendt S."/>
            <person name="Riley R."/>
            <person name="Andreopoulos W."/>
            <person name="Labutti K."/>
            <person name="Pangilinan J."/>
            <person name="Ruiz-Duenas F.J."/>
            <person name="Barrasa J.M."/>
            <person name="Sanchez-Garcia M."/>
            <person name="Camarero S."/>
            <person name="Miyauchi S."/>
            <person name="Serrano A."/>
            <person name="Linde D."/>
            <person name="Babiker R."/>
            <person name="Drula E."/>
            <person name="Ayuso-Fernandez I."/>
            <person name="Pacheco R."/>
            <person name="Padilla G."/>
            <person name="Ferreira P."/>
            <person name="Barriuso J."/>
            <person name="Kellner H."/>
            <person name="Castanera R."/>
            <person name="Alfaro M."/>
            <person name="Ramirez L."/>
            <person name="Pisabarro A.G."/>
            <person name="Kuo A."/>
            <person name="Tritt A."/>
            <person name="Lipzen A."/>
            <person name="He G."/>
            <person name="Yan M."/>
            <person name="Ng V."/>
            <person name="Cullen D."/>
            <person name="Martin F."/>
            <person name="Rosso M.-N."/>
            <person name="Henrissat B."/>
            <person name="Hibbett D."/>
            <person name="Martinez A.T."/>
            <person name="Grigoriev I.V."/>
        </authorList>
    </citation>
    <scope>NUCLEOTIDE SEQUENCE</scope>
    <source>
        <strain evidence="2">CBS 506.95</strain>
    </source>
</reference>
<evidence type="ECO:0000313" key="3">
    <source>
        <dbReference type="Proteomes" id="UP000807306"/>
    </source>
</evidence>
<name>A0A9P6EC29_9AGAR</name>
<dbReference type="Proteomes" id="UP000807306">
    <property type="component" value="Unassembled WGS sequence"/>
</dbReference>
<organism evidence="2 3">
    <name type="scientific">Crepidotus variabilis</name>
    <dbReference type="NCBI Taxonomy" id="179855"/>
    <lineage>
        <taxon>Eukaryota</taxon>
        <taxon>Fungi</taxon>
        <taxon>Dikarya</taxon>
        <taxon>Basidiomycota</taxon>
        <taxon>Agaricomycotina</taxon>
        <taxon>Agaricomycetes</taxon>
        <taxon>Agaricomycetidae</taxon>
        <taxon>Agaricales</taxon>
        <taxon>Agaricineae</taxon>
        <taxon>Crepidotaceae</taxon>
        <taxon>Crepidotus</taxon>
    </lineage>
</organism>
<dbReference type="AlphaFoldDB" id="A0A9P6EC29"/>
<gene>
    <name evidence="2" type="ORF">CPB83DRAFT_858144</name>
</gene>
<accession>A0A9P6EC29</accession>
<comment type="caution">
    <text evidence="2">The sequence shown here is derived from an EMBL/GenBank/DDBJ whole genome shotgun (WGS) entry which is preliminary data.</text>
</comment>
<feature type="compositionally biased region" description="Polar residues" evidence="1">
    <location>
        <begin position="236"/>
        <end position="246"/>
    </location>
</feature>
<feature type="compositionally biased region" description="Basic and acidic residues" evidence="1">
    <location>
        <begin position="280"/>
        <end position="302"/>
    </location>
</feature>
<evidence type="ECO:0000313" key="2">
    <source>
        <dbReference type="EMBL" id="KAF9526305.1"/>
    </source>
</evidence>
<proteinExistence type="predicted"/>